<feature type="domain" description="Exonuclease" evidence="7">
    <location>
        <begin position="1"/>
        <end position="139"/>
    </location>
</feature>
<dbReference type="CDD" id="cd06145">
    <property type="entry name" value="REX1_like"/>
    <property type="match status" value="1"/>
</dbReference>
<keyword evidence="4" id="KW-0378">Hydrolase</keyword>
<evidence type="ECO:0000256" key="4">
    <source>
        <dbReference type="ARBA" id="ARBA00022801"/>
    </source>
</evidence>
<evidence type="ECO:0000256" key="3">
    <source>
        <dbReference type="ARBA" id="ARBA00022722"/>
    </source>
</evidence>
<evidence type="ECO:0000313" key="8">
    <source>
        <dbReference type="EMBL" id="CAE7217367.1"/>
    </source>
</evidence>
<evidence type="ECO:0000256" key="1">
    <source>
        <dbReference type="ARBA" id="ARBA00004123"/>
    </source>
</evidence>
<dbReference type="Proteomes" id="UP000601435">
    <property type="component" value="Unassembled WGS sequence"/>
</dbReference>
<dbReference type="InterPro" id="IPR034922">
    <property type="entry name" value="REX1-like_exo"/>
</dbReference>
<dbReference type="InterPro" id="IPR012337">
    <property type="entry name" value="RNaseH-like_sf"/>
</dbReference>
<dbReference type="GO" id="GO:0004527">
    <property type="term" value="F:exonuclease activity"/>
    <property type="evidence" value="ECO:0007669"/>
    <property type="project" value="UniProtKB-KW"/>
</dbReference>
<dbReference type="AlphaFoldDB" id="A0A812JZM4"/>
<dbReference type="InterPro" id="IPR013520">
    <property type="entry name" value="Ribonucl_H"/>
</dbReference>
<dbReference type="GO" id="GO:0003676">
    <property type="term" value="F:nucleic acid binding"/>
    <property type="evidence" value="ECO:0007669"/>
    <property type="project" value="InterPro"/>
</dbReference>
<keyword evidence="3" id="KW-0540">Nuclease</keyword>
<organism evidence="8 9">
    <name type="scientific">Symbiodinium necroappetens</name>
    <dbReference type="NCBI Taxonomy" id="1628268"/>
    <lineage>
        <taxon>Eukaryota</taxon>
        <taxon>Sar</taxon>
        <taxon>Alveolata</taxon>
        <taxon>Dinophyceae</taxon>
        <taxon>Suessiales</taxon>
        <taxon>Symbiodiniaceae</taxon>
        <taxon>Symbiodinium</taxon>
    </lineage>
</organism>
<dbReference type="PANTHER" id="PTHR12801:SF115">
    <property type="entry name" value="FI18136P1-RELATED"/>
    <property type="match status" value="1"/>
</dbReference>
<comment type="similarity">
    <text evidence="2">Belongs to the REXO1/REXO3 family.</text>
</comment>
<dbReference type="Pfam" id="PF00929">
    <property type="entry name" value="RNase_T"/>
    <property type="match status" value="1"/>
</dbReference>
<name>A0A812JZM4_9DINO</name>
<dbReference type="SMART" id="SM00479">
    <property type="entry name" value="EXOIII"/>
    <property type="match status" value="1"/>
</dbReference>
<evidence type="ECO:0000313" key="9">
    <source>
        <dbReference type="Proteomes" id="UP000601435"/>
    </source>
</evidence>
<protein>
    <recommendedName>
        <fullName evidence="7">Exonuclease domain-containing protein</fullName>
    </recommendedName>
</protein>
<comment type="caution">
    <text evidence="8">The sequence shown here is derived from an EMBL/GenBank/DDBJ whole genome shotgun (WGS) entry which is preliminary data.</text>
</comment>
<comment type="subcellular location">
    <subcellularLocation>
        <location evidence="1">Nucleus</location>
    </subcellularLocation>
</comment>
<dbReference type="GO" id="GO:0005634">
    <property type="term" value="C:nucleus"/>
    <property type="evidence" value="ECO:0007669"/>
    <property type="project" value="UniProtKB-SubCell"/>
</dbReference>
<dbReference type="InterPro" id="IPR036397">
    <property type="entry name" value="RNaseH_sf"/>
</dbReference>
<dbReference type="Gene3D" id="3.30.420.10">
    <property type="entry name" value="Ribonuclease H-like superfamily/Ribonuclease H"/>
    <property type="match status" value="1"/>
</dbReference>
<keyword evidence="9" id="KW-1185">Reference proteome</keyword>
<accession>A0A812JZM4</accession>
<dbReference type="EMBL" id="CAJNJA010006909">
    <property type="protein sequence ID" value="CAE7217367.1"/>
    <property type="molecule type" value="Genomic_DNA"/>
</dbReference>
<evidence type="ECO:0000256" key="5">
    <source>
        <dbReference type="ARBA" id="ARBA00022839"/>
    </source>
</evidence>
<dbReference type="PANTHER" id="PTHR12801">
    <property type="entry name" value="RNA EXONUCLEASE REXO1 / RECO3 FAMILY MEMBER-RELATED"/>
    <property type="match status" value="1"/>
</dbReference>
<keyword evidence="6" id="KW-0539">Nucleus</keyword>
<sequence>MRIEVSGDQLFYDTFVQPEEPVTDYLTQFSGITKETLDGVKVKLCDVQKKLQELLSQESILVGHSLESDLKALQLVHERVIDTVLLYPHPRGWPCRQSLAGLCSAVLKRKLRREDGHDSVEDAKVALELALLKFARGPSFGATGGESVPLGRLLKETGVQLLISEADRGDSGADCSRASSWYEESCRRVLPSELGVDCILTGDEEAESLSRRSVHIVVLRSFERFCETAHALSGGSLEDGLPDCLARIDRQAAKAAEGLTENDLLIMLNGCGNFQLLRKLMDAKCETATAAADEKRKVARARDRFKDTWGVFQCGGAALEQLLKAPPCLEAPTIQRELVSYDL</sequence>
<dbReference type="OrthoDB" id="8191639at2759"/>
<evidence type="ECO:0000256" key="6">
    <source>
        <dbReference type="ARBA" id="ARBA00023242"/>
    </source>
</evidence>
<dbReference type="SUPFAM" id="SSF53098">
    <property type="entry name" value="Ribonuclease H-like"/>
    <property type="match status" value="1"/>
</dbReference>
<gene>
    <name evidence="8" type="ORF">SNEC2469_LOCUS2584</name>
</gene>
<dbReference type="InterPro" id="IPR047021">
    <property type="entry name" value="REXO1/3/4-like"/>
</dbReference>
<proteinExistence type="inferred from homology"/>
<keyword evidence="5" id="KW-0269">Exonuclease</keyword>
<reference evidence="8" key="1">
    <citation type="submission" date="2021-02" db="EMBL/GenBank/DDBJ databases">
        <authorList>
            <person name="Dougan E. K."/>
            <person name="Rhodes N."/>
            <person name="Thang M."/>
            <person name="Chan C."/>
        </authorList>
    </citation>
    <scope>NUCLEOTIDE SEQUENCE</scope>
</reference>
<evidence type="ECO:0000256" key="2">
    <source>
        <dbReference type="ARBA" id="ARBA00006357"/>
    </source>
</evidence>
<evidence type="ECO:0000259" key="7">
    <source>
        <dbReference type="SMART" id="SM00479"/>
    </source>
</evidence>